<dbReference type="AlphaFoldDB" id="A0A1E4RCQ5"/>
<sequence length="352" mass="36867">MKVTHTYLTAILAASIVTEAAPAKVETSNTNELQVAKRITLDELIAKLDALAASKSKRDEASTDLEKKEYEIVTEVLSYLNDTNLAPKVIKYLATNKTLEPITISTIVAVIKSGLLNLTTLLDALVQSGLVNRVIEDVISDCSLYAKLFSLAKTIIGDLADKVEEKLSSKSKREVDLDSAHAQLVAKRKLDLIEDLDIEKRDSEEVLVNLLESLGNSGLASSVVKSILTDSSYIPFAIDLVGAVLASGSLNLSKVISAVKSSGLIGSLFRQIFSLNTLQTVATNAFAAFEGDCGSTSGSSGSSGSGSGSSSSGSLIGDLLGGGDKGSSGTTTTSTAGSGSGSNPCKKRRRRR</sequence>
<evidence type="ECO:0000313" key="4">
    <source>
        <dbReference type="Proteomes" id="UP000095085"/>
    </source>
</evidence>
<evidence type="ECO:0000256" key="2">
    <source>
        <dbReference type="SAM" id="SignalP"/>
    </source>
</evidence>
<dbReference type="STRING" id="984485.A0A1E4RCQ5"/>
<feature type="region of interest" description="Disordered" evidence="1">
    <location>
        <begin position="297"/>
        <end position="352"/>
    </location>
</feature>
<name>A0A1E4RCQ5_9ASCO</name>
<evidence type="ECO:0000256" key="1">
    <source>
        <dbReference type="SAM" id="MobiDB-lite"/>
    </source>
</evidence>
<feature type="compositionally biased region" description="Low complexity" evidence="1">
    <location>
        <begin position="308"/>
        <end position="318"/>
    </location>
</feature>
<evidence type="ECO:0008006" key="5">
    <source>
        <dbReference type="Google" id="ProtNLM"/>
    </source>
</evidence>
<dbReference type="Proteomes" id="UP000095085">
    <property type="component" value="Unassembled WGS sequence"/>
</dbReference>
<dbReference type="RefSeq" id="XP_020074104.1">
    <property type="nucleotide sequence ID" value="XM_020224029.1"/>
</dbReference>
<feature type="compositionally biased region" description="Low complexity" evidence="1">
    <location>
        <begin position="327"/>
        <end position="337"/>
    </location>
</feature>
<dbReference type="OrthoDB" id="4091967at2759"/>
<evidence type="ECO:0000313" key="3">
    <source>
        <dbReference type="EMBL" id="ODV65037.1"/>
    </source>
</evidence>
<feature type="signal peptide" evidence="2">
    <location>
        <begin position="1"/>
        <end position="20"/>
    </location>
</feature>
<dbReference type="GeneID" id="30998578"/>
<feature type="chain" id="PRO_5009162202" description="Opaque-phase-specific protein OP4" evidence="2">
    <location>
        <begin position="21"/>
        <end position="352"/>
    </location>
</feature>
<gene>
    <name evidence="3" type="ORF">HYPBUDRAFT_99256</name>
</gene>
<accession>A0A1E4RCQ5</accession>
<dbReference type="EMBL" id="KV454545">
    <property type="protein sequence ID" value="ODV65037.1"/>
    <property type="molecule type" value="Genomic_DNA"/>
</dbReference>
<keyword evidence="4" id="KW-1185">Reference proteome</keyword>
<protein>
    <recommendedName>
        <fullName evidence="5">Opaque-phase-specific protein OP4</fullName>
    </recommendedName>
</protein>
<organism evidence="3 4">
    <name type="scientific">Hyphopichia burtonii NRRL Y-1933</name>
    <dbReference type="NCBI Taxonomy" id="984485"/>
    <lineage>
        <taxon>Eukaryota</taxon>
        <taxon>Fungi</taxon>
        <taxon>Dikarya</taxon>
        <taxon>Ascomycota</taxon>
        <taxon>Saccharomycotina</taxon>
        <taxon>Pichiomycetes</taxon>
        <taxon>Debaryomycetaceae</taxon>
        <taxon>Hyphopichia</taxon>
    </lineage>
</organism>
<proteinExistence type="predicted"/>
<feature type="non-terminal residue" evidence="3">
    <location>
        <position position="352"/>
    </location>
</feature>
<keyword evidence="2" id="KW-0732">Signal</keyword>
<reference evidence="4" key="1">
    <citation type="submission" date="2016-05" db="EMBL/GenBank/DDBJ databases">
        <title>Comparative genomics of biotechnologically important yeasts.</title>
        <authorList>
            <consortium name="DOE Joint Genome Institute"/>
            <person name="Riley R."/>
            <person name="Haridas S."/>
            <person name="Wolfe K.H."/>
            <person name="Lopes M.R."/>
            <person name="Hittinger C.T."/>
            <person name="Goker M."/>
            <person name="Salamov A."/>
            <person name="Wisecaver J."/>
            <person name="Long T.M."/>
            <person name="Aerts A.L."/>
            <person name="Barry K."/>
            <person name="Choi C."/>
            <person name="Clum A."/>
            <person name="Coughlan A.Y."/>
            <person name="Deshpande S."/>
            <person name="Douglass A.P."/>
            <person name="Hanson S.J."/>
            <person name="Klenk H.-P."/>
            <person name="Labutti K."/>
            <person name="Lapidus A."/>
            <person name="Lindquist E."/>
            <person name="Lipzen A."/>
            <person name="Meier-Kolthoff J.P."/>
            <person name="Ohm R.A."/>
            <person name="Otillar R.P."/>
            <person name="Pangilinan J."/>
            <person name="Peng Y."/>
            <person name="Rokas A."/>
            <person name="Rosa C.A."/>
            <person name="Scheuner C."/>
            <person name="Sibirny A.A."/>
            <person name="Slot J.C."/>
            <person name="Stielow J.B."/>
            <person name="Sun H."/>
            <person name="Kurtzman C.P."/>
            <person name="Blackwell M."/>
            <person name="Grigoriev I.V."/>
            <person name="Jeffries T.W."/>
        </authorList>
    </citation>
    <scope>NUCLEOTIDE SEQUENCE [LARGE SCALE GENOMIC DNA]</scope>
    <source>
        <strain evidence="4">NRRL Y-1933</strain>
    </source>
</reference>